<dbReference type="EC" id="3.5.1.10" evidence="3 4"/>
<dbReference type="Gene3D" id="3.40.50.170">
    <property type="entry name" value="Formyl transferase, N-terminal domain"/>
    <property type="match status" value="1"/>
</dbReference>
<organism evidence="6 7">
    <name type="scientific">Haematospirillum jordaniae</name>
    <dbReference type="NCBI Taxonomy" id="1549855"/>
    <lineage>
        <taxon>Bacteria</taxon>
        <taxon>Pseudomonadati</taxon>
        <taxon>Pseudomonadota</taxon>
        <taxon>Alphaproteobacteria</taxon>
        <taxon>Rhodospirillales</taxon>
        <taxon>Novispirillaceae</taxon>
        <taxon>Haematospirillum</taxon>
    </lineage>
</organism>
<comment type="pathway">
    <text evidence="3">Purine metabolism; IMP biosynthesis via de novo pathway; formate from 10-formyl-5,6,7,8-tetrahydrofolate: step 1/1.</text>
</comment>
<dbReference type="InterPro" id="IPR036477">
    <property type="entry name" value="Formyl_transf_N_sf"/>
</dbReference>
<dbReference type="InterPro" id="IPR002376">
    <property type="entry name" value="Formyl_transf_N"/>
</dbReference>
<evidence type="ECO:0000313" key="7">
    <source>
        <dbReference type="Proteomes" id="UP000076066"/>
    </source>
</evidence>
<keyword evidence="2 3" id="KW-0378">Hydrolase</keyword>
<dbReference type="InterPro" id="IPR041729">
    <property type="entry name" value="Formyl-FH4-Hydrolase_C"/>
</dbReference>
<evidence type="ECO:0000256" key="2">
    <source>
        <dbReference type="ARBA" id="ARBA00022801"/>
    </source>
</evidence>
<dbReference type="Gene3D" id="3.30.70.260">
    <property type="match status" value="1"/>
</dbReference>
<keyword evidence="1 3" id="KW-0554">One-carbon metabolism</keyword>
<dbReference type="STRING" id="1549855.AY555_05070"/>
<keyword evidence="7" id="KW-1185">Reference proteome</keyword>
<dbReference type="InterPro" id="IPR045865">
    <property type="entry name" value="ACT-like_dom_sf"/>
</dbReference>
<protein>
    <recommendedName>
        <fullName evidence="3 4">Formyltetrahydrofolate deformylase</fullName>
        <ecNumber evidence="3 4">3.5.1.10</ecNumber>
    </recommendedName>
    <alternativeName>
        <fullName evidence="3">Formyl-FH(4) hydrolase</fullName>
    </alternativeName>
</protein>
<dbReference type="GO" id="GO:0006730">
    <property type="term" value="P:one-carbon metabolic process"/>
    <property type="evidence" value="ECO:0007669"/>
    <property type="project" value="UniProtKB-KW"/>
</dbReference>
<dbReference type="NCBIfam" id="TIGR00655">
    <property type="entry name" value="PurU"/>
    <property type="match status" value="1"/>
</dbReference>
<evidence type="ECO:0000313" key="6">
    <source>
        <dbReference type="EMBL" id="AMW35559.1"/>
    </source>
</evidence>
<feature type="active site" evidence="3">
    <location>
        <position position="236"/>
    </location>
</feature>
<dbReference type="InterPro" id="IPR004810">
    <property type="entry name" value="PurU"/>
</dbReference>
<gene>
    <name evidence="3" type="primary">purU</name>
    <name evidence="6" type="ORF">AY555_05070</name>
</gene>
<evidence type="ECO:0000259" key="5">
    <source>
        <dbReference type="Pfam" id="PF00551"/>
    </source>
</evidence>
<dbReference type="UniPathway" id="UPA00074">
    <property type="reaction ID" value="UER00170"/>
</dbReference>
<dbReference type="PIRSF" id="PIRSF036480">
    <property type="entry name" value="FormyFH4_hydr"/>
    <property type="match status" value="1"/>
</dbReference>
<evidence type="ECO:0000256" key="4">
    <source>
        <dbReference type="NCBIfam" id="TIGR00655"/>
    </source>
</evidence>
<dbReference type="KEGG" id="hjo:AY555_05070"/>
<reference evidence="6 7" key="1">
    <citation type="submission" date="2016-02" db="EMBL/GenBank/DDBJ databases">
        <title>Complete Genome of H5569, the type strain of the newly described species Haematospirillium jordaniae.</title>
        <authorList>
            <person name="Nicholson A.C."/>
            <person name="Humrighouse B.W."/>
            <person name="Loparov V."/>
            <person name="McQuiston J.R."/>
        </authorList>
    </citation>
    <scope>NUCLEOTIDE SEQUENCE [LARGE SCALE GENOMIC DNA]</scope>
    <source>
        <strain evidence="6 7">H5569</strain>
    </source>
</reference>
<evidence type="ECO:0000256" key="1">
    <source>
        <dbReference type="ARBA" id="ARBA00022563"/>
    </source>
</evidence>
<dbReference type="SUPFAM" id="SSF55021">
    <property type="entry name" value="ACT-like"/>
    <property type="match status" value="1"/>
</dbReference>
<feature type="domain" description="Formyl transferase N-terminal" evidence="5">
    <location>
        <begin position="97"/>
        <end position="273"/>
    </location>
</feature>
<dbReference type="PANTHER" id="PTHR42706:SF1">
    <property type="entry name" value="FORMYLTETRAHYDROFOLATE DEFORMYLASE 2, MITOCHONDRIAL"/>
    <property type="match status" value="1"/>
</dbReference>
<keyword evidence="3" id="KW-0658">Purine biosynthesis</keyword>
<dbReference type="NCBIfam" id="NF004684">
    <property type="entry name" value="PRK06027.1"/>
    <property type="match status" value="1"/>
</dbReference>
<dbReference type="GO" id="GO:0006189">
    <property type="term" value="P:'de novo' IMP biosynthetic process"/>
    <property type="evidence" value="ECO:0007669"/>
    <property type="project" value="UniProtKB-UniRule"/>
</dbReference>
<dbReference type="CDD" id="cd04875">
    <property type="entry name" value="ACT_F4HF-DF"/>
    <property type="match status" value="1"/>
</dbReference>
<dbReference type="HAMAP" id="MF_01927">
    <property type="entry name" value="PurU"/>
    <property type="match status" value="1"/>
</dbReference>
<dbReference type="GeneID" id="53316522"/>
<dbReference type="Pfam" id="PF00551">
    <property type="entry name" value="Formyl_trans_N"/>
    <property type="match status" value="1"/>
</dbReference>
<dbReference type="CDD" id="cd08648">
    <property type="entry name" value="FMT_core_Formyl-FH4-Hydrolase_C"/>
    <property type="match status" value="1"/>
</dbReference>
<name>A0A143DG72_9PROT</name>
<accession>A0A143DG72</accession>
<dbReference type="Proteomes" id="UP000076066">
    <property type="component" value="Chromosome"/>
</dbReference>
<dbReference type="GO" id="GO:0008864">
    <property type="term" value="F:formyltetrahydrofolate deformylase activity"/>
    <property type="evidence" value="ECO:0007669"/>
    <property type="project" value="UniProtKB-UniRule"/>
</dbReference>
<dbReference type="RefSeq" id="WP_066134254.1">
    <property type="nucleotide sequence ID" value="NZ_CP014525.1"/>
</dbReference>
<evidence type="ECO:0000256" key="3">
    <source>
        <dbReference type="HAMAP-Rule" id="MF_01927"/>
    </source>
</evidence>
<comment type="function">
    <text evidence="3">Catalyzes the hydrolysis of 10-formyltetrahydrofolate (formyl-FH4) to formate and tetrahydrofolate (FH4).</text>
</comment>
<dbReference type="PANTHER" id="PTHR42706">
    <property type="entry name" value="FORMYLTETRAHYDROFOLATE DEFORMYLASE"/>
    <property type="match status" value="1"/>
</dbReference>
<comment type="similarity">
    <text evidence="3">Belongs to the PurU family.</text>
</comment>
<dbReference type="OrthoDB" id="9806170at2"/>
<dbReference type="AlphaFoldDB" id="A0A143DG72"/>
<comment type="catalytic activity">
    <reaction evidence="3">
        <text>(6R)-10-formyltetrahydrofolate + H2O = (6S)-5,6,7,8-tetrahydrofolate + formate + H(+)</text>
        <dbReference type="Rhea" id="RHEA:19833"/>
        <dbReference type="ChEBI" id="CHEBI:15377"/>
        <dbReference type="ChEBI" id="CHEBI:15378"/>
        <dbReference type="ChEBI" id="CHEBI:15740"/>
        <dbReference type="ChEBI" id="CHEBI:57453"/>
        <dbReference type="ChEBI" id="CHEBI:195366"/>
        <dbReference type="EC" id="3.5.1.10"/>
    </reaction>
</comment>
<dbReference type="InterPro" id="IPR044074">
    <property type="entry name" value="PurU_ACT"/>
</dbReference>
<dbReference type="EMBL" id="CP014525">
    <property type="protein sequence ID" value="AMW35559.1"/>
    <property type="molecule type" value="Genomic_DNA"/>
</dbReference>
<dbReference type="PRINTS" id="PR01575">
    <property type="entry name" value="FFH4HYDRLASE"/>
</dbReference>
<sequence>MNVAAVVTEPLYVLTIKCPDAVGIVAAVSGFLAENEAFITDSAHYGDPDTGFFFMRTSFRAGGKSFPALDRLKAGFDLIGSRFGMEWSINSSGDRPKVMIAVSRFGHCLNDLLHSWRTGQLAIDITGVVSNHVDFRDLVEWHGIPFHYLPVTKETKADQEARMLELFAETKSDLLVLARYMQILSEEACRTLSGRAINIHHSFLPSFKGAKPYQQAHSKGVKLIGATAHYVTGDLDEGPIIEQAVERVDHTFSVDALVRTGRDIETMVLSRAVRWHVEKRVMANGNKTVVFR</sequence>
<proteinExistence type="inferred from homology"/>
<dbReference type="SUPFAM" id="SSF53328">
    <property type="entry name" value="Formyltransferase"/>
    <property type="match status" value="1"/>
</dbReference>